<dbReference type="InterPro" id="IPR003718">
    <property type="entry name" value="OsmC/Ohr_fam"/>
</dbReference>
<comment type="caution">
    <text evidence="1">The sequence shown here is derived from an EMBL/GenBank/DDBJ whole genome shotgun (WGS) entry which is preliminary data.</text>
</comment>
<proteinExistence type="predicted"/>
<organism evidence="1 2">
    <name type="scientific">Snuella sedimenti</name>
    <dbReference type="NCBI Taxonomy" id="2798802"/>
    <lineage>
        <taxon>Bacteria</taxon>
        <taxon>Pseudomonadati</taxon>
        <taxon>Bacteroidota</taxon>
        <taxon>Flavobacteriia</taxon>
        <taxon>Flavobacteriales</taxon>
        <taxon>Flavobacteriaceae</taxon>
        <taxon>Snuella</taxon>
    </lineage>
</organism>
<evidence type="ECO:0000313" key="2">
    <source>
        <dbReference type="Proteomes" id="UP000610931"/>
    </source>
</evidence>
<protein>
    <submittedName>
        <fullName evidence="1">OsmC family protein</fullName>
    </submittedName>
</protein>
<dbReference type="InterPro" id="IPR036102">
    <property type="entry name" value="OsmC/Ohrsf"/>
</dbReference>
<gene>
    <name evidence="1" type="ORF">JF259_01425</name>
</gene>
<reference evidence="1" key="1">
    <citation type="submission" date="2020-12" db="EMBL/GenBank/DDBJ databases">
        <title>Snuella sp. nov., isolated from sediment in Incheon.</title>
        <authorList>
            <person name="Kim W."/>
        </authorList>
    </citation>
    <scope>NUCLEOTIDE SEQUENCE</scope>
    <source>
        <strain evidence="1">CAU 1569</strain>
    </source>
</reference>
<evidence type="ECO:0000313" key="1">
    <source>
        <dbReference type="EMBL" id="MBJ6366738.1"/>
    </source>
</evidence>
<dbReference type="EMBL" id="JAELVQ010000001">
    <property type="protein sequence ID" value="MBJ6366738.1"/>
    <property type="molecule type" value="Genomic_DNA"/>
</dbReference>
<dbReference type="Gene3D" id="3.30.300.20">
    <property type="match status" value="1"/>
</dbReference>
<dbReference type="PANTHER" id="PTHR39624">
    <property type="entry name" value="PROTEIN INVOLVED IN RIMO-MEDIATED BETA-METHYLTHIOLATION OF RIBOSOMAL PROTEIN S12 YCAO"/>
    <property type="match status" value="1"/>
</dbReference>
<sequence length="131" mass="14557">MKTVSATIGTQLYKTEIQAKNHIITSDEPETVGGQNLGLTPTELLESALASCSAMTIRMYANKKGWDLKQVIINVGFKRNITTQTVTFKKGIELIGNLDNEQRHRLLEMGANCPIEKMLKGTIKVESHLKQ</sequence>
<keyword evidence="2" id="KW-1185">Reference proteome</keyword>
<name>A0A8J7IFE1_9FLAO</name>
<dbReference type="SUPFAM" id="SSF82784">
    <property type="entry name" value="OsmC-like"/>
    <property type="match status" value="1"/>
</dbReference>
<accession>A0A8J7IFE1</accession>
<dbReference type="Proteomes" id="UP000610931">
    <property type="component" value="Unassembled WGS sequence"/>
</dbReference>
<dbReference type="Pfam" id="PF02566">
    <property type="entry name" value="OsmC"/>
    <property type="match status" value="1"/>
</dbReference>
<dbReference type="AlphaFoldDB" id="A0A8J7IFE1"/>
<dbReference type="RefSeq" id="WP_199112448.1">
    <property type="nucleotide sequence ID" value="NZ_JAELVQ010000001.1"/>
</dbReference>
<dbReference type="PANTHER" id="PTHR39624:SF2">
    <property type="entry name" value="OSMC-LIKE PROTEIN"/>
    <property type="match status" value="1"/>
</dbReference>
<dbReference type="InterPro" id="IPR015946">
    <property type="entry name" value="KH_dom-like_a/b"/>
</dbReference>